<dbReference type="GO" id="GO:0004789">
    <property type="term" value="F:thiamine-phosphate diphosphorylase activity"/>
    <property type="evidence" value="ECO:0007669"/>
    <property type="project" value="TreeGrafter"/>
</dbReference>
<feature type="domain" description="Thiamine phosphate synthase/TenI" evidence="3">
    <location>
        <begin position="4"/>
        <end position="172"/>
    </location>
</feature>
<dbReference type="Gene3D" id="3.20.20.70">
    <property type="entry name" value="Aldolase class I"/>
    <property type="match status" value="1"/>
</dbReference>
<dbReference type="InterPro" id="IPR022998">
    <property type="entry name" value="ThiamineP_synth_TenI"/>
</dbReference>
<dbReference type="Pfam" id="PF02581">
    <property type="entry name" value="TMP-TENI"/>
    <property type="match status" value="1"/>
</dbReference>
<dbReference type="CDD" id="cd00564">
    <property type="entry name" value="TMP_TenI"/>
    <property type="match status" value="1"/>
</dbReference>
<dbReference type="InterPro" id="IPR036206">
    <property type="entry name" value="ThiamineP_synth_sf"/>
</dbReference>
<evidence type="ECO:0000259" key="3">
    <source>
        <dbReference type="Pfam" id="PF02581"/>
    </source>
</evidence>
<dbReference type="GO" id="GO:0009228">
    <property type="term" value="P:thiamine biosynthetic process"/>
    <property type="evidence" value="ECO:0007669"/>
    <property type="project" value="UniProtKB-KW"/>
</dbReference>
<evidence type="ECO:0000256" key="2">
    <source>
        <dbReference type="ARBA" id="ARBA00022977"/>
    </source>
</evidence>
<comment type="pathway">
    <text evidence="1">Cofactor biosynthesis; thiamine diphosphate biosynthesis.</text>
</comment>
<dbReference type="AlphaFoldDB" id="F3ZQ58"/>
<dbReference type="SUPFAM" id="SSF51391">
    <property type="entry name" value="Thiamin phosphate synthase"/>
    <property type="match status" value="1"/>
</dbReference>
<gene>
    <name evidence="4" type="ORF">Bcop_1530</name>
</gene>
<dbReference type="OrthoDB" id="194683at2"/>
<dbReference type="PANTHER" id="PTHR20857">
    <property type="entry name" value="THIAMINE-PHOSPHATE PYROPHOSPHORYLASE"/>
    <property type="match status" value="1"/>
</dbReference>
<dbReference type="eggNOG" id="COG0352">
    <property type="taxonomic scope" value="Bacteria"/>
</dbReference>
<dbReference type="STRING" id="679937.Bcop_1530"/>
<accession>F3ZQ58</accession>
<dbReference type="Proteomes" id="UP000018439">
    <property type="component" value="Chromosome"/>
</dbReference>
<keyword evidence="5" id="KW-1185">Reference proteome</keyword>
<reference evidence="4 5" key="1">
    <citation type="journal article" date="2011" name="Stand. Genomic Sci.">
        <title>Non-contiguous finished genome sequence of Bacteroides coprosuis type strain (PC139).</title>
        <authorList>
            <person name="Land M."/>
            <person name="Held B."/>
            <person name="Gronow S."/>
            <person name="Abt B."/>
            <person name="Lucas S."/>
            <person name="Del Rio T.G."/>
            <person name="Nolan M."/>
            <person name="Tice H."/>
            <person name="Cheng J.F."/>
            <person name="Pitluck S."/>
            <person name="Liolios K."/>
            <person name="Pagani I."/>
            <person name="Ivanova N."/>
            <person name="Mavromatis K."/>
            <person name="Mikhailova N."/>
            <person name="Pati A."/>
            <person name="Tapia R."/>
            <person name="Han C."/>
            <person name="Goodwin L."/>
            <person name="Chen A."/>
            <person name="Palaniappan K."/>
            <person name="Hauser L."/>
            <person name="Brambilla E.M."/>
            <person name="Rohde M."/>
            <person name="Goker M."/>
            <person name="Detter J.C."/>
            <person name="Woyke T."/>
            <person name="Bristow J."/>
            <person name="Eisen J.A."/>
            <person name="Markowitz V."/>
            <person name="Hugenholtz P."/>
            <person name="Kyrpides N.C."/>
            <person name="Klenk H.P."/>
            <person name="Lapidus A."/>
        </authorList>
    </citation>
    <scope>NUCLEOTIDE SEQUENCE</scope>
    <source>
        <strain evidence="4 5">DSM 18011</strain>
    </source>
</reference>
<sequence>MKLILITPPHFFPQEADALNYLLENTSFRLHIRKPKASKDALAKLIQQIDAKFYSRVVLHDAHSLALKYLLGGIHLNKRNPTAPDKYAGTISSSCHSWNEVLSYRNTVNYLFISPLYDSISKQGYSQAFTESQLQQAQEKGWIDQRVIGLGGIAPDKIPLLKSYGFGGVAVLGYVWKDFIETLDYSSLQARLRACEDQIQLE</sequence>
<dbReference type="InterPro" id="IPR013785">
    <property type="entry name" value="Aldolase_TIM"/>
</dbReference>
<protein>
    <submittedName>
        <fullName evidence="4">Thiamine monophosphate synthase</fullName>
    </submittedName>
</protein>
<evidence type="ECO:0000313" key="4">
    <source>
        <dbReference type="EMBL" id="EGJ71724.1"/>
    </source>
</evidence>
<evidence type="ECO:0000313" key="5">
    <source>
        <dbReference type="Proteomes" id="UP000018439"/>
    </source>
</evidence>
<name>F3ZQ58_9BACE</name>
<dbReference type="PANTHER" id="PTHR20857:SF15">
    <property type="entry name" value="THIAMINE-PHOSPHATE SYNTHASE"/>
    <property type="match status" value="1"/>
</dbReference>
<proteinExistence type="predicted"/>
<dbReference type="EMBL" id="CM001167">
    <property type="protein sequence ID" value="EGJ71724.1"/>
    <property type="molecule type" value="Genomic_DNA"/>
</dbReference>
<keyword evidence="2" id="KW-0784">Thiamine biosynthesis</keyword>
<dbReference type="HOGENOM" id="CLU_018272_4_0_10"/>
<evidence type="ECO:0000256" key="1">
    <source>
        <dbReference type="ARBA" id="ARBA00004948"/>
    </source>
</evidence>
<dbReference type="GO" id="GO:0005737">
    <property type="term" value="C:cytoplasm"/>
    <property type="evidence" value="ECO:0007669"/>
    <property type="project" value="TreeGrafter"/>
</dbReference>
<organism evidence="4 5">
    <name type="scientific">Bacteroides coprosuis DSM 18011</name>
    <dbReference type="NCBI Taxonomy" id="679937"/>
    <lineage>
        <taxon>Bacteria</taxon>
        <taxon>Pseudomonadati</taxon>
        <taxon>Bacteroidota</taxon>
        <taxon>Bacteroidia</taxon>
        <taxon>Bacteroidales</taxon>
        <taxon>Bacteroidaceae</taxon>
        <taxon>Bacteroides</taxon>
    </lineage>
</organism>